<dbReference type="InterPro" id="IPR036866">
    <property type="entry name" value="RibonucZ/Hydroxyglut_hydro"/>
</dbReference>
<protein>
    <submittedName>
        <fullName evidence="2">Phosphoribosyl 1,2-cyclic phosphate phosphodiesterase</fullName>
    </submittedName>
</protein>
<evidence type="ECO:0000313" key="3">
    <source>
        <dbReference type="Proteomes" id="UP000183447"/>
    </source>
</evidence>
<dbReference type="SUPFAM" id="SSF56281">
    <property type="entry name" value="Metallo-hydrolase/oxidoreductase"/>
    <property type="match status" value="1"/>
</dbReference>
<keyword evidence="3" id="KW-1185">Reference proteome</keyword>
<reference evidence="2 3" key="1">
    <citation type="submission" date="2016-11" db="EMBL/GenBank/DDBJ databases">
        <authorList>
            <person name="Jaros S."/>
            <person name="Januszkiewicz K."/>
            <person name="Wedrychowicz H."/>
        </authorList>
    </citation>
    <scope>NUCLEOTIDE SEQUENCE [LARGE SCALE GENOMIC DNA]</scope>
    <source>
        <strain evidence="2 3">ATCC 23634</strain>
    </source>
</reference>
<feature type="domain" description="Metallo-beta-lactamase" evidence="1">
    <location>
        <begin position="39"/>
        <end position="241"/>
    </location>
</feature>
<dbReference type="Gene3D" id="3.60.15.10">
    <property type="entry name" value="Ribonuclease Z/Hydroxyacylglutathione hydrolase-like"/>
    <property type="match status" value="1"/>
</dbReference>
<dbReference type="Pfam" id="PF12706">
    <property type="entry name" value="Lactamase_B_2"/>
    <property type="match status" value="1"/>
</dbReference>
<dbReference type="PANTHER" id="PTHR42663:SF6">
    <property type="entry name" value="HYDROLASE C777.06C-RELATED"/>
    <property type="match status" value="1"/>
</dbReference>
<proteinExistence type="predicted"/>
<organism evidence="2 3">
    <name type="scientific">Devosia enhydra</name>
    <dbReference type="NCBI Taxonomy" id="665118"/>
    <lineage>
        <taxon>Bacteria</taxon>
        <taxon>Pseudomonadati</taxon>
        <taxon>Pseudomonadota</taxon>
        <taxon>Alphaproteobacteria</taxon>
        <taxon>Hyphomicrobiales</taxon>
        <taxon>Devosiaceae</taxon>
        <taxon>Devosia</taxon>
    </lineage>
</organism>
<accession>A0A1K2HUH5</accession>
<dbReference type="InterPro" id="IPR001279">
    <property type="entry name" value="Metallo-B-lactamas"/>
</dbReference>
<name>A0A1K2HUH5_9HYPH</name>
<dbReference type="CDD" id="cd16279">
    <property type="entry name" value="metallo-hydrolase-like_MBL-fold"/>
    <property type="match status" value="1"/>
</dbReference>
<evidence type="ECO:0000259" key="1">
    <source>
        <dbReference type="SMART" id="SM00849"/>
    </source>
</evidence>
<dbReference type="EMBL" id="FPKU01000001">
    <property type="protein sequence ID" value="SFZ82096.1"/>
    <property type="molecule type" value="Genomic_DNA"/>
</dbReference>
<dbReference type="SMART" id="SM00849">
    <property type="entry name" value="Lactamase_B"/>
    <property type="match status" value="1"/>
</dbReference>
<dbReference type="PANTHER" id="PTHR42663">
    <property type="entry name" value="HYDROLASE C777.06C-RELATED-RELATED"/>
    <property type="match status" value="1"/>
</dbReference>
<evidence type="ECO:0000313" key="2">
    <source>
        <dbReference type="EMBL" id="SFZ82096.1"/>
    </source>
</evidence>
<gene>
    <name evidence="2" type="ORF">SAMN02983003_0878</name>
</gene>
<dbReference type="RefSeq" id="WP_342077869.1">
    <property type="nucleotide sequence ID" value="NZ_FPKU01000001.1"/>
</dbReference>
<dbReference type="STRING" id="665118.SAMN02983003_0878"/>
<dbReference type="AlphaFoldDB" id="A0A1K2HUH5"/>
<dbReference type="Proteomes" id="UP000183447">
    <property type="component" value="Unassembled WGS sequence"/>
</dbReference>
<sequence length="281" mass="30528">MTGQRIIATIMGCGSSGGVPRLGNKWGDCDPVNPRNRRRRCALLVEAFAPGVETPTRIIVDTGCDLREQLLDARVGAVDAVFYTHEHADHTHGIDDLRVLALNSRKRVDVYFSQEAANRIVSAFAYCFTAPPNSEYPPILNQNIIEPGETVTVTGAGGPLTVSAFRQVHGNIDSLGFRIGRFAYSCDLSGIPPESEAAVSGLDVWVLDALRRTPHPSHLSLTESLALVDQHRPKQAVLTNLHIDLDYETLRGETPDFVEPAFDGMRIDVSAGRVLTDTSAG</sequence>